<feature type="compositionally biased region" description="Polar residues" evidence="1">
    <location>
        <begin position="303"/>
        <end position="323"/>
    </location>
</feature>
<name>A0A8T0W3N5_PANVG</name>
<evidence type="ECO:0000313" key="3">
    <source>
        <dbReference type="Proteomes" id="UP000823388"/>
    </source>
</evidence>
<dbReference type="AlphaFoldDB" id="A0A8T0W3N5"/>
<evidence type="ECO:0000313" key="2">
    <source>
        <dbReference type="EMBL" id="KAG2639994.1"/>
    </source>
</evidence>
<keyword evidence="3" id="KW-1185">Reference proteome</keyword>
<dbReference type="EMBL" id="CM029039">
    <property type="protein sequence ID" value="KAG2639994.1"/>
    <property type="molecule type" value="Genomic_DNA"/>
</dbReference>
<protein>
    <submittedName>
        <fullName evidence="2">Uncharacterized protein</fullName>
    </submittedName>
</protein>
<accession>A0A8T0W3N5</accession>
<feature type="compositionally biased region" description="Low complexity" evidence="1">
    <location>
        <begin position="77"/>
        <end position="91"/>
    </location>
</feature>
<feature type="region of interest" description="Disordered" evidence="1">
    <location>
        <begin position="42"/>
        <end position="111"/>
    </location>
</feature>
<proteinExistence type="predicted"/>
<evidence type="ECO:0000256" key="1">
    <source>
        <dbReference type="SAM" id="MobiDB-lite"/>
    </source>
</evidence>
<feature type="region of interest" description="Disordered" evidence="1">
    <location>
        <begin position="291"/>
        <end position="332"/>
    </location>
</feature>
<dbReference type="PANTHER" id="PTHR47069">
    <property type="match status" value="1"/>
</dbReference>
<comment type="caution">
    <text evidence="2">The sequence shown here is derived from an EMBL/GenBank/DDBJ whole genome shotgun (WGS) entry which is preliminary data.</text>
</comment>
<organism evidence="2 3">
    <name type="scientific">Panicum virgatum</name>
    <name type="common">Blackwell switchgrass</name>
    <dbReference type="NCBI Taxonomy" id="38727"/>
    <lineage>
        <taxon>Eukaryota</taxon>
        <taxon>Viridiplantae</taxon>
        <taxon>Streptophyta</taxon>
        <taxon>Embryophyta</taxon>
        <taxon>Tracheophyta</taxon>
        <taxon>Spermatophyta</taxon>
        <taxon>Magnoliopsida</taxon>
        <taxon>Liliopsida</taxon>
        <taxon>Poales</taxon>
        <taxon>Poaceae</taxon>
        <taxon>PACMAD clade</taxon>
        <taxon>Panicoideae</taxon>
        <taxon>Panicodae</taxon>
        <taxon>Paniceae</taxon>
        <taxon>Panicinae</taxon>
        <taxon>Panicum</taxon>
        <taxon>Panicum sect. Hiantes</taxon>
    </lineage>
</organism>
<feature type="compositionally biased region" description="Acidic residues" evidence="1">
    <location>
        <begin position="195"/>
        <end position="210"/>
    </location>
</feature>
<sequence>MDDFGQASSAYAGVQDPGRVLGGLDLNSQVESYPDLERYQQILQPEEDFGHGLPPIRPGSRSSGLCGRLPQGGSGGASRSKSASSGAGSSRPMRGFVPPGSALGGAGRGRAGGGGIGDPMAYNAHVFGGGGRGFSMPPGTPSSGRGGIRDPMAYGGGIGDPMAYGAGRGFSMPPGALSFGGGGRGRASSSAAPVEDVDDDDDIEDEDENAPDGKENKNAKKFQFGNPEYLDMLIELYQGVAVDGSTAYFPGDEEDEGFVQPAGDEDAAGEGFVQPPGGRFSGDEGFVQPPGGCFSGDDGFENSPMSTSSRKRGTSSCDNSTATSPGKKSKSPVVKLMRGLLTSFQSDSEKSTQLITELVNRKVKSREKSQNIFVEELTRCQQLAIECGAPEESVEYFCATQLFAEPHNRIMFMNMKSKEARLVWLKRWCQQKNLM</sequence>
<feature type="region of interest" description="Disordered" evidence="1">
    <location>
        <begin position="1"/>
        <end position="20"/>
    </location>
</feature>
<feature type="region of interest" description="Disordered" evidence="1">
    <location>
        <begin position="180"/>
        <end position="221"/>
    </location>
</feature>
<feature type="compositionally biased region" description="Gly residues" evidence="1">
    <location>
        <begin position="102"/>
        <end position="111"/>
    </location>
</feature>
<dbReference type="PANTHER" id="PTHR47069:SF11">
    <property type="entry name" value="OS04G0275550 PROTEIN"/>
    <property type="match status" value="1"/>
</dbReference>
<feature type="region of interest" description="Disordered" evidence="1">
    <location>
        <begin position="133"/>
        <end position="154"/>
    </location>
</feature>
<gene>
    <name evidence="2" type="ORF">PVAP13_2KG052816</name>
</gene>
<dbReference type="Proteomes" id="UP000823388">
    <property type="component" value="Chromosome 2K"/>
</dbReference>
<reference evidence="2" key="1">
    <citation type="submission" date="2020-05" db="EMBL/GenBank/DDBJ databases">
        <title>WGS assembly of Panicum virgatum.</title>
        <authorList>
            <person name="Lovell J.T."/>
            <person name="Jenkins J."/>
            <person name="Shu S."/>
            <person name="Juenger T.E."/>
            <person name="Schmutz J."/>
        </authorList>
    </citation>
    <scope>NUCLEOTIDE SEQUENCE</scope>
    <source>
        <strain evidence="2">AP13</strain>
    </source>
</reference>